<keyword evidence="6 9" id="KW-0862">Zinc</keyword>
<dbReference type="InterPro" id="IPR036855">
    <property type="entry name" value="Znf_CCCH_sf"/>
</dbReference>
<evidence type="ECO:0000256" key="10">
    <source>
        <dbReference type="SAM" id="MobiDB-lite"/>
    </source>
</evidence>
<dbReference type="Gene3D" id="4.10.1000.10">
    <property type="entry name" value="Zinc finger, CCCH-type"/>
    <property type="match status" value="1"/>
</dbReference>
<dbReference type="PROSITE" id="PS50103">
    <property type="entry name" value="ZF_C3H1"/>
    <property type="match status" value="2"/>
</dbReference>
<evidence type="ECO:0000256" key="2">
    <source>
        <dbReference type="ARBA" id="ARBA00022664"/>
    </source>
</evidence>
<dbReference type="PANTHER" id="PTHR23102:SF24">
    <property type="entry name" value="CLEAVAGE AND POLYADENYLATION SPECIFICITY FACTOR SUBUNIT 4"/>
    <property type="match status" value="1"/>
</dbReference>
<evidence type="ECO:0000256" key="4">
    <source>
        <dbReference type="ARBA" id="ARBA00022737"/>
    </source>
</evidence>
<dbReference type="InterPro" id="IPR041367">
    <property type="entry name" value="Znf-CCCH_4"/>
</dbReference>
<evidence type="ECO:0000256" key="8">
    <source>
        <dbReference type="ARBA" id="ARBA00023242"/>
    </source>
</evidence>
<keyword evidence="13" id="KW-1185">Reference proteome</keyword>
<dbReference type="SMART" id="SM00356">
    <property type="entry name" value="ZnF_C3H1"/>
    <property type="match status" value="2"/>
</dbReference>
<dbReference type="EMBL" id="JARAOO010000005">
    <property type="protein sequence ID" value="KAJ7969083.1"/>
    <property type="molecule type" value="Genomic_DNA"/>
</dbReference>
<keyword evidence="4" id="KW-0677">Repeat</keyword>
<evidence type="ECO:0000259" key="11">
    <source>
        <dbReference type="PROSITE" id="PS50103"/>
    </source>
</evidence>
<dbReference type="InterPro" id="IPR045348">
    <property type="entry name" value="CPSF4/Yth1"/>
</dbReference>
<dbReference type="AlphaFoldDB" id="A0AAD7M329"/>
<name>A0AAD7M329_QUISA</name>
<keyword evidence="5 9" id="KW-0863">Zinc-finger</keyword>
<feature type="domain" description="C3H1-type" evidence="11">
    <location>
        <begin position="90"/>
        <end position="117"/>
    </location>
</feature>
<dbReference type="GO" id="GO:0005634">
    <property type="term" value="C:nucleus"/>
    <property type="evidence" value="ECO:0007669"/>
    <property type="project" value="UniProtKB-SubCell"/>
</dbReference>
<sequence>MEDSQGGLNVDFDGGLEAAPANSAVFGSVIQSDSLTFSNGGASRTSVAAASEPAEGNGLGRGLREEVCRHWLGGHCENGDHCRFLHKDDKDRYPVCQFFTAYGKCPKQDCIYKHTNEDIKEFKWCKWGVCLNGPDCQCGQAKKAGPTPPIDEVFQKIQYPYSDNYHTSNKSFQPRGAGYPQQVEKSQFPQGPNS</sequence>
<dbReference type="Proteomes" id="UP001163823">
    <property type="component" value="Chromosome 5"/>
</dbReference>
<evidence type="ECO:0000313" key="12">
    <source>
        <dbReference type="EMBL" id="KAJ7969083.1"/>
    </source>
</evidence>
<dbReference type="PANTHER" id="PTHR23102">
    <property type="entry name" value="CLEAVAGE AND POLYADENYLATION SPECIFICITY FACTOR SUBUNIT 4-RELATED"/>
    <property type="match status" value="1"/>
</dbReference>
<dbReference type="GO" id="GO:0006397">
    <property type="term" value="P:mRNA processing"/>
    <property type="evidence" value="ECO:0007669"/>
    <property type="project" value="UniProtKB-KW"/>
</dbReference>
<dbReference type="SUPFAM" id="SSF90229">
    <property type="entry name" value="CCCH zinc finger"/>
    <property type="match status" value="1"/>
</dbReference>
<evidence type="ECO:0000256" key="3">
    <source>
        <dbReference type="ARBA" id="ARBA00022723"/>
    </source>
</evidence>
<comment type="caution">
    <text evidence="12">The sequence shown here is derived from an EMBL/GenBank/DDBJ whole genome shotgun (WGS) entry which is preliminary data.</text>
</comment>
<feature type="region of interest" description="Disordered" evidence="10">
    <location>
        <begin position="164"/>
        <end position="194"/>
    </location>
</feature>
<dbReference type="GO" id="GO:0003723">
    <property type="term" value="F:RNA binding"/>
    <property type="evidence" value="ECO:0007669"/>
    <property type="project" value="UniProtKB-KW"/>
</dbReference>
<keyword evidence="2" id="KW-0507">mRNA processing</keyword>
<dbReference type="GO" id="GO:0008270">
    <property type="term" value="F:zinc ion binding"/>
    <property type="evidence" value="ECO:0007669"/>
    <property type="project" value="UniProtKB-KW"/>
</dbReference>
<dbReference type="Pfam" id="PF18044">
    <property type="entry name" value="zf-CCCH_4"/>
    <property type="match status" value="1"/>
</dbReference>
<proteinExistence type="predicted"/>
<evidence type="ECO:0000256" key="1">
    <source>
        <dbReference type="ARBA" id="ARBA00004123"/>
    </source>
</evidence>
<feature type="zinc finger region" description="C3H1-type" evidence="9">
    <location>
        <begin position="90"/>
        <end position="117"/>
    </location>
</feature>
<dbReference type="KEGG" id="qsa:O6P43_013094"/>
<evidence type="ECO:0000256" key="9">
    <source>
        <dbReference type="PROSITE-ProRule" id="PRU00723"/>
    </source>
</evidence>
<feature type="zinc finger region" description="C3H1-type" evidence="9">
    <location>
        <begin position="62"/>
        <end position="89"/>
    </location>
</feature>
<reference evidence="12" key="1">
    <citation type="journal article" date="2023" name="Science">
        <title>Elucidation of the pathway for biosynthesis of saponin adjuvants from the soapbark tree.</title>
        <authorList>
            <person name="Reed J."/>
            <person name="Orme A."/>
            <person name="El-Demerdash A."/>
            <person name="Owen C."/>
            <person name="Martin L.B.B."/>
            <person name="Misra R.C."/>
            <person name="Kikuchi S."/>
            <person name="Rejzek M."/>
            <person name="Martin A.C."/>
            <person name="Harkess A."/>
            <person name="Leebens-Mack J."/>
            <person name="Louveau T."/>
            <person name="Stephenson M.J."/>
            <person name="Osbourn A."/>
        </authorList>
    </citation>
    <scope>NUCLEOTIDE SEQUENCE</scope>
    <source>
        <strain evidence="12">S10</strain>
    </source>
</reference>
<dbReference type="InterPro" id="IPR000571">
    <property type="entry name" value="Znf_CCCH"/>
</dbReference>
<organism evidence="12 13">
    <name type="scientific">Quillaja saponaria</name>
    <name type="common">Soap bark tree</name>
    <dbReference type="NCBI Taxonomy" id="32244"/>
    <lineage>
        <taxon>Eukaryota</taxon>
        <taxon>Viridiplantae</taxon>
        <taxon>Streptophyta</taxon>
        <taxon>Embryophyta</taxon>
        <taxon>Tracheophyta</taxon>
        <taxon>Spermatophyta</taxon>
        <taxon>Magnoliopsida</taxon>
        <taxon>eudicotyledons</taxon>
        <taxon>Gunneridae</taxon>
        <taxon>Pentapetalae</taxon>
        <taxon>rosids</taxon>
        <taxon>fabids</taxon>
        <taxon>Fabales</taxon>
        <taxon>Quillajaceae</taxon>
        <taxon>Quillaja</taxon>
    </lineage>
</organism>
<evidence type="ECO:0000256" key="7">
    <source>
        <dbReference type="ARBA" id="ARBA00022884"/>
    </source>
</evidence>
<feature type="domain" description="C3H1-type" evidence="11">
    <location>
        <begin position="62"/>
        <end position="89"/>
    </location>
</feature>
<keyword evidence="8" id="KW-0539">Nucleus</keyword>
<gene>
    <name evidence="12" type="ORF">O6P43_013094</name>
</gene>
<feature type="compositionally biased region" description="Polar residues" evidence="10">
    <location>
        <begin position="183"/>
        <end position="194"/>
    </location>
</feature>
<evidence type="ECO:0000256" key="6">
    <source>
        <dbReference type="ARBA" id="ARBA00022833"/>
    </source>
</evidence>
<keyword evidence="3 9" id="KW-0479">Metal-binding</keyword>
<keyword evidence="7" id="KW-0694">RNA-binding</keyword>
<comment type="subcellular location">
    <subcellularLocation>
        <location evidence="1">Nucleus</location>
    </subcellularLocation>
</comment>
<evidence type="ECO:0000313" key="13">
    <source>
        <dbReference type="Proteomes" id="UP001163823"/>
    </source>
</evidence>
<protein>
    <submittedName>
        <fullName evidence="12">30-kDa cleavage and polyadenylation specificity factor 30</fullName>
    </submittedName>
</protein>
<evidence type="ECO:0000256" key="5">
    <source>
        <dbReference type="ARBA" id="ARBA00022771"/>
    </source>
</evidence>
<accession>A0AAD7M329</accession>